<dbReference type="Proteomes" id="UP000184386">
    <property type="component" value="Unassembled WGS sequence"/>
</dbReference>
<organism evidence="1 2">
    <name type="scientific">Anaerocolumna jejuensis DSM 15929</name>
    <dbReference type="NCBI Taxonomy" id="1121322"/>
    <lineage>
        <taxon>Bacteria</taxon>
        <taxon>Bacillati</taxon>
        <taxon>Bacillota</taxon>
        <taxon>Clostridia</taxon>
        <taxon>Lachnospirales</taxon>
        <taxon>Lachnospiraceae</taxon>
        <taxon>Anaerocolumna</taxon>
    </lineage>
</organism>
<dbReference type="EMBL" id="FRAC01000006">
    <property type="protein sequence ID" value="SHJ60249.1"/>
    <property type="molecule type" value="Genomic_DNA"/>
</dbReference>
<dbReference type="RefSeq" id="WP_073272592.1">
    <property type="nucleotide sequence ID" value="NZ_FRAC01000006.1"/>
</dbReference>
<evidence type="ECO:0000313" key="1">
    <source>
        <dbReference type="EMBL" id="SHJ60249.1"/>
    </source>
</evidence>
<dbReference type="AlphaFoldDB" id="A0A1M6KMQ9"/>
<evidence type="ECO:0000313" key="2">
    <source>
        <dbReference type="Proteomes" id="UP000184386"/>
    </source>
</evidence>
<accession>A0A1M6KMQ9</accession>
<proteinExistence type="predicted"/>
<dbReference type="STRING" id="1121322.SAMN02745136_00511"/>
<gene>
    <name evidence="1" type="ORF">SAMN02745136_00511</name>
</gene>
<name>A0A1M6KMQ9_9FIRM</name>
<reference evidence="1 2" key="1">
    <citation type="submission" date="2016-11" db="EMBL/GenBank/DDBJ databases">
        <authorList>
            <person name="Jaros S."/>
            <person name="Januszkiewicz K."/>
            <person name="Wedrychowicz H."/>
        </authorList>
    </citation>
    <scope>NUCLEOTIDE SEQUENCE [LARGE SCALE GENOMIC DNA]</scope>
    <source>
        <strain evidence="1 2">DSM 15929</strain>
    </source>
</reference>
<keyword evidence="2" id="KW-1185">Reference proteome</keyword>
<sequence length="137" mass="15552">MRLLCFGYIKICDKETGKVLLGKPVAFSYQYFEVDLTKVVKGIGLGNIIVKLDKRALKKLKGDCLVLVDGNREARVSLAGVDTTKPLVLTDLEQYFKATEEKEDISQCINHEMTFLFDELWLLENQEKFTDMLAGRA</sequence>
<protein>
    <submittedName>
        <fullName evidence="1">Uncharacterized protein</fullName>
    </submittedName>
</protein>